<dbReference type="EMBL" id="JAPMSZ010000009">
    <property type="protein sequence ID" value="KAJ5092072.1"/>
    <property type="molecule type" value="Genomic_DNA"/>
</dbReference>
<feature type="domain" description="Hydantoinase A/oxoprolinase" evidence="2">
    <location>
        <begin position="138"/>
        <end position="432"/>
    </location>
</feature>
<evidence type="ECO:0000259" key="4">
    <source>
        <dbReference type="Pfam" id="PF05378"/>
    </source>
</evidence>
<dbReference type="GO" id="GO:0017168">
    <property type="term" value="F:5-oxoprolinase (ATP-hydrolyzing) activity"/>
    <property type="evidence" value="ECO:0007669"/>
    <property type="project" value="TreeGrafter"/>
</dbReference>
<evidence type="ECO:0000259" key="2">
    <source>
        <dbReference type="Pfam" id="PF01968"/>
    </source>
</evidence>
<dbReference type="InterPro" id="IPR045079">
    <property type="entry name" value="Oxoprolinase-like"/>
</dbReference>
<keyword evidence="6" id="KW-1185">Reference proteome</keyword>
<dbReference type="GO" id="GO:0006749">
    <property type="term" value="P:glutathione metabolic process"/>
    <property type="evidence" value="ECO:0007669"/>
    <property type="project" value="TreeGrafter"/>
</dbReference>
<evidence type="ECO:0008006" key="7">
    <source>
        <dbReference type="Google" id="ProtNLM"/>
    </source>
</evidence>
<dbReference type="InterPro" id="IPR008040">
    <property type="entry name" value="Hydant_A_N"/>
</dbReference>
<dbReference type="Pfam" id="PF05378">
    <property type="entry name" value="Hydant_A_N"/>
    <property type="match status" value="1"/>
</dbReference>
<reference evidence="5" key="1">
    <citation type="submission" date="2022-11" db="EMBL/GenBank/DDBJ databases">
        <authorList>
            <person name="Petersen C."/>
        </authorList>
    </citation>
    <scope>NUCLEOTIDE SEQUENCE</scope>
    <source>
        <strain evidence="5">IBT 34128</strain>
    </source>
</reference>
<dbReference type="Proteomes" id="UP001141434">
    <property type="component" value="Unassembled WGS sequence"/>
</dbReference>
<dbReference type="Pfam" id="PF01968">
    <property type="entry name" value="Hydantoinase_A"/>
    <property type="match status" value="1"/>
</dbReference>
<comment type="similarity">
    <text evidence="1">Belongs to the oxoprolinase family.</text>
</comment>
<evidence type="ECO:0000259" key="3">
    <source>
        <dbReference type="Pfam" id="PF02538"/>
    </source>
</evidence>
<name>A0A9W9K4R1_9EURO</name>
<organism evidence="5 6">
    <name type="scientific">Penicillium alfredii</name>
    <dbReference type="NCBI Taxonomy" id="1506179"/>
    <lineage>
        <taxon>Eukaryota</taxon>
        <taxon>Fungi</taxon>
        <taxon>Dikarya</taxon>
        <taxon>Ascomycota</taxon>
        <taxon>Pezizomycotina</taxon>
        <taxon>Eurotiomycetes</taxon>
        <taxon>Eurotiomycetidae</taxon>
        <taxon>Eurotiales</taxon>
        <taxon>Aspergillaceae</taxon>
        <taxon>Penicillium</taxon>
    </lineage>
</organism>
<feature type="domain" description="Hydantoinase B/oxoprolinase" evidence="3">
    <location>
        <begin position="633"/>
        <end position="1158"/>
    </location>
</feature>
<gene>
    <name evidence="5" type="ORF">NUU61_006942</name>
</gene>
<dbReference type="AlphaFoldDB" id="A0A9W9K4R1"/>
<evidence type="ECO:0000313" key="6">
    <source>
        <dbReference type="Proteomes" id="UP001141434"/>
    </source>
</evidence>
<evidence type="ECO:0000256" key="1">
    <source>
        <dbReference type="ARBA" id="ARBA00010403"/>
    </source>
</evidence>
<dbReference type="PANTHER" id="PTHR11365">
    <property type="entry name" value="5-OXOPROLINASE RELATED"/>
    <property type="match status" value="1"/>
</dbReference>
<proteinExistence type="inferred from homology"/>
<dbReference type="InterPro" id="IPR002821">
    <property type="entry name" value="Hydantoinase_A"/>
</dbReference>
<dbReference type="GO" id="GO:0005829">
    <property type="term" value="C:cytosol"/>
    <property type="evidence" value="ECO:0007669"/>
    <property type="project" value="TreeGrafter"/>
</dbReference>
<dbReference type="RefSeq" id="XP_056510269.1">
    <property type="nucleotide sequence ID" value="XM_056657469.1"/>
</dbReference>
<dbReference type="InterPro" id="IPR003692">
    <property type="entry name" value="Hydantoinase_B"/>
</dbReference>
<feature type="domain" description="Hydantoinase/oxoprolinase N-terminal" evidence="4">
    <location>
        <begin position="3"/>
        <end position="118"/>
    </location>
</feature>
<accession>A0A9W9K4R1</accession>
<dbReference type="Pfam" id="PF02538">
    <property type="entry name" value="Hydantoinase_B"/>
    <property type="match status" value="1"/>
</dbReference>
<evidence type="ECO:0000313" key="5">
    <source>
        <dbReference type="EMBL" id="KAJ5092072.1"/>
    </source>
</evidence>
<comment type="caution">
    <text evidence="5">The sequence shown here is derived from an EMBL/GenBank/DDBJ whole genome shotgun (WGS) entry which is preliminary data.</text>
</comment>
<reference evidence="5" key="2">
    <citation type="journal article" date="2023" name="IMA Fungus">
        <title>Comparative genomic study of the Penicillium genus elucidates a diverse pangenome and 15 lateral gene transfer events.</title>
        <authorList>
            <person name="Petersen C."/>
            <person name="Sorensen T."/>
            <person name="Nielsen M.R."/>
            <person name="Sondergaard T.E."/>
            <person name="Sorensen J.L."/>
            <person name="Fitzpatrick D.A."/>
            <person name="Frisvad J.C."/>
            <person name="Nielsen K.L."/>
        </authorList>
    </citation>
    <scope>NUCLEOTIDE SEQUENCE</scope>
    <source>
        <strain evidence="5">IBT 34128</strain>
    </source>
</reference>
<protein>
    <recommendedName>
        <fullName evidence="7">Hydantoinase B/oxoprolinase domain-containing protein</fullName>
    </recommendedName>
</protein>
<dbReference type="GeneID" id="81396638"/>
<dbReference type="OrthoDB" id="3643at2759"/>
<sequence length="1195" mass="128990">MFALNVQRPDPLYSKVVEVPERVTLHGSSAYKRGDALPDYAIANGQTCESLDQFNAGDVVDGISGERIRIVERLDMKATREALEESYNEGFRSIAICLLHSYTFPHHEQAIAKAAKEVGFTQISISSELSPAIRMLPRANSAVTDAYLTPAIQSYLEGFRAGVKEETLEAMNWRIMQSDGGLVHPARLSGLRALLSGPAGGVIGYARTTFMPEQPIPVVGFDMGGTSTDVSRYAGSPELVFEAMTAGVFVQAPQLDINTVAAGGGSILAWRKGILTVGPESAGSHPGPACYRKGGPATVTDANLVLGRIMPEYFPAIFGETQDQPLDFQASFDKISELAEEINRDQGTHLSTYEVADGFIAVANEAMCRPIRALTEAKGHHMSDHILAAFGGAGGQHACDIAQALRIERVVVHKYSSVLSAYGMALADTVQEERLPYAEVLSPEVLPHIQSVFEELRLKTVKSIQQMDPTCGYTSSSFFLNLRYEGSDTSLMIEKPEDSLDFEEGFVRQHHQEFGFTPTGRDILVDDIRVRTTAKASSEDKVGLRELGTFKVRRPASSKQTTKMFFKDCGMINAPLFHLKNLLPGDVIVGPAAVIDNTQTIIISPGCTSTTLSSMLVIDVNTNPPTVTADNQDPIQLSVFANRFMGIAEQMGRALQKTSVSTNIKERLDFSCAIFSADGGLVATAPHVPAMLGSMAFSVKWQIEHWKGDIKDGDVFLSNSPSAGGTHLPDLTVITPIFDDKGQNVIFWTASRGHHADVGGIVPGSMPATSKELWEEGAIIESLKIVENGVFHEERVWKAMFEDPARYPGCQGTRTYQDNLTDIKAQAAANNKGSTLVVRLIQEYTLETVLLYMAAVQRASASAVAETLKSICRAKGRNIFEAEDFMDDGTRLNLRITTDPETGRADFDFSGTDPQAHGNWNAPLAVSNSAIIYTLRCLVNADIPLNQGCILPINIIIPDSSLLSPSAGAAVAAGNGLTTQRIVDVILKAFESCAASNGCMANFTFGLPQTPEDPGFGYYETVAGGSGAGPGWQGEDGVHCHMTNTRITDPEILERRYPVLLRQFALRPNSGGRGKYGGGNGIIREIEFLINMHVGILSERRAFQPYGMAGGYPAARGQNLWFRREDGRVINVGGKATFYAQAGDRMRICTPGGGGYGSVLSDGVDSKGTGDAKKLGFVPLANGSLHARQAMEGDQ</sequence>
<dbReference type="PANTHER" id="PTHR11365:SF2">
    <property type="entry name" value="5-OXOPROLINASE"/>
    <property type="match status" value="1"/>
</dbReference>